<protein>
    <submittedName>
        <fullName evidence="3">Phage terminase small subunit</fullName>
    </submittedName>
</protein>
<organism evidence="3 4">
    <name type="scientific">Paenibacillus algorifonticola</name>
    <dbReference type="NCBI Taxonomy" id="684063"/>
    <lineage>
        <taxon>Bacteria</taxon>
        <taxon>Bacillati</taxon>
        <taxon>Bacillota</taxon>
        <taxon>Bacilli</taxon>
        <taxon>Bacillales</taxon>
        <taxon>Paenibacillaceae</taxon>
        <taxon>Paenibacillus</taxon>
    </lineage>
</organism>
<dbReference type="PANTHER" id="PTHR41328">
    <property type="entry name" value="TERMINASE SMALL SUBUNIT-RELATED"/>
    <property type="match status" value="1"/>
</dbReference>
<dbReference type="InterPro" id="IPR038713">
    <property type="entry name" value="Terminase_Gp1_N_sf"/>
</dbReference>
<dbReference type="Proteomes" id="UP000183410">
    <property type="component" value="Unassembled WGS sequence"/>
</dbReference>
<proteinExistence type="predicted"/>
<evidence type="ECO:0000256" key="2">
    <source>
        <dbReference type="ARBA" id="ARBA00023219"/>
    </source>
</evidence>
<dbReference type="RefSeq" id="WP_046231818.1">
    <property type="nucleotide sequence ID" value="NZ_FONN01000006.1"/>
</dbReference>
<dbReference type="OrthoDB" id="7358785at2"/>
<dbReference type="GO" id="GO:0051276">
    <property type="term" value="P:chromosome organization"/>
    <property type="evidence" value="ECO:0007669"/>
    <property type="project" value="InterPro"/>
</dbReference>
<evidence type="ECO:0000313" key="4">
    <source>
        <dbReference type="Proteomes" id="UP000183410"/>
    </source>
</evidence>
<accession>A0A1I2D124</accession>
<dbReference type="Pfam" id="PF03592">
    <property type="entry name" value="Terminase_2"/>
    <property type="match status" value="1"/>
</dbReference>
<keyword evidence="4" id="KW-1185">Reference proteome</keyword>
<keyword evidence="2" id="KW-0231">Viral genome packaging</keyword>
<evidence type="ECO:0000256" key="1">
    <source>
        <dbReference type="ARBA" id="ARBA00022612"/>
    </source>
</evidence>
<dbReference type="AlphaFoldDB" id="A0A1I2D124"/>
<dbReference type="InterPro" id="IPR052404">
    <property type="entry name" value="SPP1-like_terminase"/>
</dbReference>
<gene>
    <name evidence="3" type="ORF">SAMN04487969_10637</name>
</gene>
<dbReference type="PANTHER" id="PTHR41328:SF2">
    <property type="entry name" value="TERMINASE SMALL SUBUNIT"/>
    <property type="match status" value="1"/>
</dbReference>
<name>A0A1I2D124_9BACL</name>
<evidence type="ECO:0000313" key="3">
    <source>
        <dbReference type="EMBL" id="SFE74267.1"/>
    </source>
</evidence>
<reference evidence="4" key="1">
    <citation type="submission" date="2016-10" db="EMBL/GenBank/DDBJ databases">
        <authorList>
            <person name="Varghese N."/>
            <person name="Submissions S."/>
        </authorList>
    </citation>
    <scope>NUCLEOTIDE SEQUENCE [LARGE SCALE GENOMIC DNA]</scope>
    <source>
        <strain evidence="4">CGMCC 1.10223</strain>
    </source>
</reference>
<sequence length="185" mass="20420">MSLTARQARFIDEYLIDLNAAAAARRAGYSTKTAGDQGSRLLANANIQEKLQKRMKEREQRTEITQDRVLHELAKIGFSDMRMFTTWGNNGVSLINSEMLTSDQAACIAEVSQTITGSGGSVKFKLHDKVSALEKIGRHLGMFKDKVELKGQLVHTHSHSHDLRKLSAKELAELEQIIGKAADAG</sequence>
<keyword evidence="1" id="KW-1188">Viral release from host cell</keyword>
<dbReference type="Gene3D" id="1.10.10.1400">
    <property type="entry name" value="Terminase, small subunit, N-terminal DNA-binding domain, HTH motif"/>
    <property type="match status" value="1"/>
</dbReference>
<dbReference type="EMBL" id="FONN01000006">
    <property type="protein sequence ID" value="SFE74267.1"/>
    <property type="molecule type" value="Genomic_DNA"/>
</dbReference>
<dbReference type="InterPro" id="IPR005335">
    <property type="entry name" value="Terminase_ssu"/>
</dbReference>